<evidence type="ECO:0000313" key="3">
    <source>
        <dbReference type="EMBL" id="TKC19177.1"/>
    </source>
</evidence>
<evidence type="ECO:0000256" key="1">
    <source>
        <dbReference type="SAM" id="MobiDB-lite"/>
    </source>
</evidence>
<feature type="domain" description="GK1464-like" evidence="2">
    <location>
        <begin position="4"/>
        <end position="100"/>
    </location>
</feature>
<dbReference type="SUPFAM" id="SSF143579">
    <property type="entry name" value="GK1464-like"/>
    <property type="match status" value="1"/>
</dbReference>
<dbReference type="RefSeq" id="WP_136830067.1">
    <property type="nucleotide sequence ID" value="NZ_SWBM01000001.1"/>
</dbReference>
<feature type="compositionally biased region" description="Basic and acidic residues" evidence="1">
    <location>
        <begin position="82"/>
        <end position="101"/>
    </location>
</feature>
<keyword evidence="4" id="KW-1185">Reference proteome</keyword>
<evidence type="ECO:0000313" key="4">
    <source>
        <dbReference type="Proteomes" id="UP000307756"/>
    </source>
</evidence>
<sequence length="101" mass="12076">MEHLTRKQIIQDLKEPFQSYIEKFGIDDIGIFEEQGQDDLYYMGYTVNKDGKTYHIHTPFRKNEQNEFTPVKSEWTLETDEPDSRDKSGYHDVESVFKELH</sequence>
<accession>A0A4U1DC16</accession>
<proteinExistence type="predicted"/>
<dbReference type="OrthoDB" id="2968163at2"/>
<dbReference type="InterPro" id="IPR028990">
    <property type="entry name" value="GK1464-like"/>
</dbReference>
<dbReference type="Pfam" id="PF18681">
    <property type="entry name" value="DUF5634"/>
    <property type="match status" value="1"/>
</dbReference>
<comment type="caution">
    <text evidence="3">The sequence shown here is derived from an EMBL/GenBank/DDBJ whole genome shotgun (WGS) entry which is preliminary data.</text>
</comment>
<dbReference type="Gene3D" id="3.30.70.1480">
    <property type="entry name" value="GK1464-like"/>
    <property type="match status" value="1"/>
</dbReference>
<organism evidence="3 4">
    <name type="scientific">Robertmurraya kyonggiensis</name>
    <dbReference type="NCBI Taxonomy" id="1037680"/>
    <lineage>
        <taxon>Bacteria</taxon>
        <taxon>Bacillati</taxon>
        <taxon>Bacillota</taxon>
        <taxon>Bacilli</taxon>
        <taxon>Bacillales</taxon>
        <taxon>Bacillaceae</taxon>
        <taxon>Robertmurraya</taxon>
    </lineage>
</organism>
<protein>
    <recommendedName>
        <fullName evidence="2">GK1464-like domain-containing protein</fullName>
    </recommendedName>
</protein>
<feature type="region of interest" description="Disordered" evidence="1">
    <location>
        <begin position="72"/>
        <end position="101"/>
    </location>
</feature>
<dbReference type="InterPro" id="IPR040915">
    <property type="entry name" value="GK1464-like_dom"/>
</dbReference>
<dbReference type="EMBL" id="SWBM01000001">
    <property type="protein sequence ID" value="TKC19177.1"/>
    <property type="molecule type" value="Genomic_DNA"/>
</dbReference>
<dbReference type="Proteomes" id="UP000307756">
    <property type="component" value="Unassembled WGS sequence"/>
</dbReference>
<reference evidence="3 4" key="1">
    <citation type="journal article" date="2011" name="J. Microbiol.">
        <title>Bacillus kyonggiensis sp. nov., isolated from soil of a lettuce field.</title>
        <authorList>
            <person name="Dong K."/>
            <person name="Lee S."/>
        </authorList>
    </citation>
    <scope>NUCLEOTIDE SEQUENCE [LARGE SCALE GENOMIC DNA]</scope>
    <source>
        <strain evidence="3 4">NB22</strain>
    </source>
</reference>
<dbReference type="AlphaFoldDB" id="A0A4U1DC16"/>
<name>A0A4U1DC16_9BACI</name>
<gene>
    <name evidence="3" type="ORF">FA727_06450</name>
</gene>
<evidence type="ECO:0000259" key="2">
    <source>
        <dbReference type="Pfam" id="PF18681"/>
    </source>
</evidence>